<proteinExistence type="predicted"/>
<dbReference type="Proteomes" id="UP000258997">
    <property type="component" value="Segment"/>
</dbReference>
<name>A0A385E9B2_9CAUD</name>
<evidence type="ECO:0000313" key="2">
    <source>
        <dbReference type="Proteomes" id="UP000258997"/>
    </source>
</evidence>
<keyword evidence="2" id="KW-1185">Reference proteome</keyword>
<organism evidence="1 2">
    <name type="scientific">Caulobacter phage CcrBL10</name>
    <dbReference type="NCBI Taxonomy" id="2283269"/>
    <lineage>
        <taxon>Viruses</taxon>
        <taxon>Duplodnaviria</taxon>
        <taxon>Heunggongvirae</taxon>
        <taxon>Uroviricota</taxon>
        <taxon>Caudoviricetes</taxon>
        <taxon>Jeanschmidtviridae</taxon>
        <taxon>Poindextervirus</taxon>
        <taxon>Poindextervirus BL10</taxon>
    </lineage>
</organism>
<accession>A0A385E9B2</accession>
<dbReference type="EMBL" id="MH588544">
    <property type="protein sequence ID" value="AXQ68451.1"/>
    <property type="molecule type" value="Genomic_DNA"/>
</dbReference>
<protein>
    <submittedName>
        <fullName evidence="1">Uncharacterized protein</fullName>
    </submittedName>
</protein>
<reference evidence="1 2" key="1">
    <citation type="submission" date="2018-07" db="EMBL/GenBank/DDBJ databases">
        <title>Giant CbK-like Caulobacter bacteriophages have genetically divergent genomes.</title>
        <authorList>
            <person name="Wilson K.M."/>
            <person name="Ely B."/>
        </authorList>
    </citation>
    <scope>NUCLEOTIDE SEQUENCE [LARGE SCALE GENOMIC DNA]</scope>
</reference>
<gene>
    <name evidence="1" type="ORF">CcrBL10_gp247</name>
</gene>
<sequence length="180" mass="20006">MVDLLDKRTITVDPYAIVTDRLEGSITLVRLHEGGRYRHGGSLMYYSGRQINTGLKGVAYTYDDETNASSLEFWGGYEDRVMARFATREDAMKALHDGLAARAEVDILVKQAQAMLQALADLRDRRFKETVQAQERDGVQRDGCEVCNGARGGVPGNENVVDGKVVCDYCHVDIMDARKA</sequence>
<evidence type="ECO:0000313" key="1">
    <source>
        <dbReference type="EMBL" id="AXQ68451.1"/>
    </source>
</evidence>